<comment type="caution">
    <text evidence="2">The sequence shown here is derived from an EMBL/GenBank/DDBJ whole genome shotgun (WGS) entry which is preliminary data.</text>
</comment>
<gene>
    <name evidence="2" type="ORF">CWI71_06155</name>
</gene>
<evidence type="ECO:0000313" key="2">
    <source>
        <dbReference type="EMBL" id="RUO61934.1"/>
    </source>
</evidence>
<dbReference type="Proteomes" id="UP000288259">
    <property type="component" value="Unassembled WGS sequence"/>
</dbReference>
<feature type="chain" id="PRO_5019019340" description="Toxin co-regulated pilus biosynthesis protein Q C-terminal domain-containing protein" evidence="1">
    <location>
        <begin position="22"/>
        <end position="146"/>
    </location>
</feature>
<dbReference type="RefSeq" id="WP_126754394.1">
    <property type="nucleotide sequence ID" value="NZ_PIPY01000005.1"/>
</dbReference>
<keyword evidence="1" id="KW-0732">Signal</keyword>
<feature type="signal peptide" evidence="1">
    <location>
        <begin position="1"/>
        <end position="21"/>
    </location>
</feature>
<reference evidence="3" key="1">
    <citation type="journal article" date="2018" name="Front. Microbiol.">
        <title>Genome-Based Analysis Reveals the Taxonomy and Diversity of the Family Idiomarinaceae.</title>
        <authorList>
            <person name="Liu Y."/>
            <person name="Lai Q."/>
            <person name="Shao Z."/>
        </authorList>
    </citation>
    <scope>NUCLEOTIDE SEQUENCE [LARGE SCALE GENOMIC DNA]</scope>
    <source>
        <strain evidence="3">CVS-6</strain>
    </source>
</reference>
<dbReference type="EMBL" id="PIPY01000005">
    <property type="protein sequence ID" value="RUO61934.1"/>
    <property type="molecule type" value="Genomic_DNA"/>
</dbReference>
<evidence type="ECO:0008006" key="4">
    <source>
        <dbReference type="Google" id="ProtNLM"/>
    </source>
</evidence>
<sequence>MKHRLSNFLQCFLAASSFCCAVTLSAPAIGQEPCPSFQLQPPGTAAQPTPGKAVAPVAAATAKPAVQLTLRPGLLQPQIETYVKQAYAVDHLEWRASPHFRWSSDFVIESDNWNQALSKVLKPYQLQLKVFANRTAVVDQVAGAVQ</sequence>
<organism evidence="2 3">
    <name type="scientific">Pseudidiomarina insulisalsae</name>
    <dbReference type="NCBI Taxonomy" id="575789"/>
    <lineage>
        <taxon>Bacteria</taxon>
        <taxon>Pseudomonadati</taxon>
        <taxon>Pseudomonadota</taxon>
        <taxon>Gammaproteobacteria</taxon>
        <taxon>Alteromonadales</taxon>
        <taxon>Idiomarinaceae</taxon>
        <taxon>Pseudidiomarina</taxon>
    </lineage>
</organism>
<accession>A0A432YLU3</accession>
<evidence type="ECO:0000313" key="3">
    <source>
        <dbReference type="Proteomes" id="UP000288259"/>
    </source>
</evidence>
<proteinExistence type="predicted"/>
<name>A0A432YLU3_9GAMM</name>
<protein>
    <recommendedName>
        <fullName evidence="4">Toxin co-regulated pilus biosynthesis protein Q C-terminal domain-containing protein</fullName>
    </recommendedName>
</protein>
<dbReference type="AlphaFoldDB" id="A0A432YLU3"/>
<keyword evidence="3" id="KW-1185">Reference proteome</keyword>
<dbReference type="OrthoDB" id="6238689at2"/>
<evidence type="ECO:0000256" key="1">
    <source>
        <dbReference type="SAM" id="SignalP"/>
    </source>
</evidence>